<gene>
    <name evidence="3" type="ORF">F511_15410</name>
</gene>
<dbReference type="AlphaFoldDB" id="A0A2Z7BXS6"/>
<accession>A0A2Z7BXS6</accession>
<evidence type="ECO:0000256" key="1">
    <source>
        <dbReference type="SAM" id="Coils"/>
    </source>
</evidence>
<evidence type="ECO:0000313" key="3">
    <source>
        <dbReference type="EMBL" id="KZV36980.1"/>
    </source>
</evidence>
<sequence>MPTPEVIPINPSSSRSSSSSDSRMLFIADDLPEISPTDDVLLDEETPVDQISMPTAIVSSHDYTDAFAQLRATVDQIFIEQVETRFHLDELKVTFSKRISNIEIAFLTASYNQDRVILAQTNVLCKEMQAQKDALSKELDAMRKEENFQTLSAHLAEIIAYMIRGRDDKKGEGSSSRGTQPPNNQSRPGDSGRGRGSRSEPSRKRGGSTSSRGFRYWLGGS</sequence>
<keyword evidence="4" id="KW-1185">Reference proteome</keyword>
<feature type="region of interest" description="Disordered" evidence="2">
    <location>
        <begin position="167"/>
        <end position="221"/>
    </location>
</feature>
<feature type="coiled-coil region" evidence="1">
    <location>
        <begin position="118"/>
        <end position="145"/>
    </location>
</feature>
<keyword evidence="1" id="KW-0175">Coiled coil</keyword>
<organism evidence="3 4">
    <name type="scientific">Dorcoceras hygrometricum</name>
    <dbReference type="NCBI Taxonomy" id="472368"/>
    <lineage>
        <taxon>Eukaryota</taxon>
        <taxon>Viridiplantae</taxon>
        <taxon>Streptophyta</taxon>
        <taxon>Embryophyta</taxon>
        <taxon>Tracheophyta</taxon>
        <taxon>Spermatophyta</taxon>
        <taxon>Magnoliopsida</taxon>
        <taxon>eudicotyledons</taxon>
        <taxon>Gunneridae</taxon>
        <taxon>Pentapetalae</taxon>
        <taxon>asterids</taxon>
        <taxon>lamiids</taxon>
        <taxon>Lamiales</taxon>
        <taxon>Gesneriaceae</taxon>
        <taxon>Didymocarpoideae</taxon>
        <taxon>Trichosporeae</taxon>
        <taxon>Loxocarpinae</taxon>
        <taxon>Dorcoceras</taxon>
    </lineage>
</organism>
<name>A0A2Z7BXS6_9LAMI</name>
<proteinExistence type="predicted"/>
<feature type="compositionally biased region" description="Polar residues" evidence="2">
    <location>
        <begin position="173"/>
        <end position="185"/>
    </location>
</feature>
<feature type="compositionally biased region" description="Basic and acidic residues" evidence="2">
    <location>
        <begin position="190"/>
        <end position="203"/>
    </location>
</feature>
<dbReference type="Proteomes" id="UP000250235">
    <property type="component" value="Unassembled WGS sequence"/>
</dbReference>
<feature type="compositionally biased region" description="Low complexity" evidence="2">
    <location>
        <begin position="12"/>
        <end position="22"/>
    </location>
</feature>
<reference evidence="3 4" key="1">
    <citation type="journal article" date="2015" name="Proc. Natl. Acad. Sci. U.S.A.">
        <title>The resurrection genome of Boea hygrometrica: A blueprint for survival of dehydration.</title>
        <authorList>
            <person name="Xiao L."/>
            <person name="Yang G."/>
            <person name="Zhang L."/>
            <person name="Yang X."/>
            <person name="Zhao S."/>
            <person name="Ji Z."/>
            <person name="Zhou Q."/>
            <person name="Hu M."/>
            <person name="Wang Y."/>
            <person name="Chen M."/>
            <person name="Xu Y."/>
            <person name="Jin H."/>
            <person name="Xiao X."/>
            <person name="Hu G."/>
            <person name="Bao F."/>
            <person name="Hu Y."/>
            <person name="Wan P."/>
            <person name="Li L."/>
            <person name="Deng X."/>
            <person name="Kuang T."/>
            <person name="Xiang C."/>
            <person name="Zhu J.K."/>
            <person name="Oliver M.J."/>
            <person name="He Y."/>
        </authorList>
    </citation>
    <scope>NUCLEOTIDE SEQUENCE [LARGE SCALE GENOMIC DNA]</scope>
    <source>
        <strain evidence="4">cv. XS01</strain>
    </source>
</reference>
<evidence type="ECO:0000256" key="2">
    <source>
        <dbReference type="SAM" id="MobiDB-lite"/>
    </source>
</evidence>
<dbReference type="EMBL" id="KV003174">
    <property type="protein sequence ID" value="KZV36980.1"/>
    <property type="molecule type" value="Genomic_DNA"/>
</dbReference>
<evidence type="ECO:0000313" key="4">
    <source>
        <dbReference type="Proteomes" id="UP000250235"/>
    </source>
</evidence>
<protein>
    <submittedName>
        <fullName evidence="3">Uncharacterized protein</fullName>
    </submittedName>
</protein>
<feature type="region of interest" description="Disordered" evidence="2">
    <location>
        <begin position="1"/>
        <end position="22"/>
    </location>
</feature>